<dbReference type="OrthoDB" id="10071059at2759"/>
<name>A0A8J1XII9_OWEFU</name>
<dbReference type="AlphaFoldDB" id="A0A8J1XII9"/>
<feature type="compositionally biased region" description="Polar residues" evidence="5">
    <location>
        <begin position="210"/>
        <end position="219"/>
    </location>
</feature>
<organism evidence="6 7">
    <name type="scientific">Owenia fusiformis</name>
    <name type="common">Polychaete worm</name>
    <dbReference type="NCBI Taxonomy" id="6347"/>
    <lineage>
        <taxon>Eukaryota</taxon>
        <taxon>Metazoa</taxon>
        <taxon>Spiralia</taxon>
        <taxon>Lophotrochozoa</taxon>
        <taxon>Annelida</taxon>
        <taxon>Polychaeta</taxon>
        <taxon>Sedentaria</taxon>
        <taxon>Canalipalpata</taxon>
        <taxon>Sabellida</taxon>
        <taxon>Oweniida</taxon>
        <taxon>Oweniidae</taxon>
        <taxon>Owenia</taxon>
    </lineage>
</organism>
<dbReference type="GO" id="GO:0072669">
    <property type="term" value="C:tRNA-splicing ligase complex"/>
    <property type="evidence" value="ECO:0007669"/>
    <property type="project" value="InterPro"/>
</dbReference>
<dbReference type="PANTHER" id="PTHR28359">
    <property type="entry name" value="ASHWIN"/>
    <property type="match status" value="1"/>
</dbReference>
<feature type="region of interest" description="Disordered" evidence="5">
    <location>
        <begin position="109"/>
        <end position="132"/>
    </location>
</feature>
<evidence type="ECO:0000256" key="1">
    <source>
        <dbReference type="ARBA" id="ARBA00004123"/>
    </source>
</evidence>
<evidence type="ECO:0000256" key="4">
    <source>
        <dbReference type="ARBA" id="ARBA00023242"/>
    </source>
</evidence>
<reference evidence="6" key="1">
    <citation type="submission" date="2022-03" db="EMBL/GenBank/DDBJ databases">
        <authorList>
            <person name="Martin C."/>
        </authorList>
    </citation>
    <scope>NUCLEOTIDE SEQUENCE</scope>
</reference>
<comment type="caution">
    <text evidence="6">The sequence shown here is derived from an EMBL/GenBank/DDBJ whole genome shotgun (WGS) entry which is preliminary data.</text>
</comment>
<proteinExistence type="inferred from homology"/>
<protein>
    <recommendedName>
        <fullName evidence="3">Ashwin</fullName>
    </recommendedName>
</protein>
<comment type="subcellular location">
    <subcellularLocation>
        <location evidence="1">Nucleus</location>
    </subcellularLocation>
</comment>
<keyword evidence="7" id="KW-1185">Reference proteome</keyword>
<evidence type="ECO:0000256" key="2">
    <source>
        <dbReference type="ARBA" id="ARBA00007855"/>
    </source>
</evidence>
<feature type="region of interest" description="Disordered" evidence="5">
    <location>
        <begin position="145"/>
        <end position="171"/>
    </location>
</feature>
<dbReference type="GO" id="GO:0048598">
    <property type="term" value="P:embryonic morphogenesis"/>
    <property type="evidence" value="ECO:0007669"/>
    <property type="project" value="InterPro"/>
</dbReference>
<dbReference type="EMBL" id="CAIIXF020000011">
    <property type="protein sequence ID" value="CAH1800109.1"/>
    <property type="molecule type" value="Genomic_DNA"/>
</dbReference>
<feature type="compositionally biased region" description="Polar residues" evidence="5">
    <location>
        <begin position="152"/>
        <end position="171"/>
    </location>
</feature>
<dbReference type="Proteomes" id="UP000749559">
    <property type="component" value="Unassembled WGS sequence"/>
</dbReference>
<dbReference type="InterPro" id="IPR024887">
    <property type="entry name" value="Ashwin"/>
</dbReference>
<evidence type="ECO:0000313" key="6">
    <source>
        <dbReference type="EMBL" id="CAH1800109.1"/>
    </source>
</evidence>
<dbReference type="PANTHER" id="PTHR28359:SF1">
    <property type="entry name" value="ASHWIN"/>
    <property type="match status" value="1"/>
</dbReference>
<gene>
    <name evidence="6" type="ORF">OFUS_LOCUS24039</name>
</gene>
<keyword evidence="4" id="KW-0539">Nucleus</keyword>
<evidence type="ECO:0000256" key="3">
    <source>
        <dbReference type="ARBA" id="ARBA00015134"/>
    </source>
</evidence>
<feature type="region of interest" description="Disordered" evidence="5">
    <location>
        <begin position="194"/>
        <end position="219"/>
    </location>
</feature>
<evidence type="ECO:0000256" key="5">
    <source>
        <dbReference type="SAM" id="MobiDB-lite"/>
    </source>
</evidence>
<dbReference type="Pfam" id="PF15323">
    <property type="entry name" value="Ashwin"/>
    <property type="match status" value="1"/>
</dbReference>
<comment type="similarity">
    <text evidence="2">Belongs to the ashwin family.</text>
</comment>
<dbReference type="GO" id="GO:0005634">
    <property type="term" value="C:nucleus"/>
    <property type="evidence" value="ECO:0007669"/>
    <property type="project" value="UniProtKB-SubCell"/>
</dbReference>
<feature type="compositionally biased region" description="Polar residues" evidence="5">
    <location>
        <begin position="117"/>
        <end position="126"/>
    </location>
</feature>
<evidence type="ECO:0000313" key="7">
    <source>
        <dbReference type="Proteomes" id="UP000749559"/>
    </source>
</evidence>
<accession>A0A8J1XII9</accession>
<sequence length="239" mass="26595">MKKCSSSLCSTCLHELQLTFLWTVFNMEDDEKSDRAKIDLLHPEILSKDGLIVLLQEKNVPLVDPESLNKEALVDMYYKSILPLPQRKHRLNRRGREITKRQILTAKRQKITAPGQKESTPQNTYTIGKGDSVKPAVTQKPCATKGILKITSPKSEQSTGPNKTSESTKNPVTISPISIINKHIQCKTVASKDDKLEAKSDGTILGKRSAGTNDSTGSKISKEADALKTKFKRVQIKWP</sequence>